<gene>
    <name evidence="1" type="ORF">F2Q70_00017514</name>
</gene>
<organism evidence="1">
    <name type="scientific">Brassica cretica</name>
    <name type="common">Mustard</name>
    <dbReference type="NCBI Taxonomy" id="69181"/>
    <lineage>
        <taxon>Eukaryota</taxon>
        <taxon>Viridiplantae</taxon>
        <taxon>Streptophyta</taxon>
        <taxon>Embryophyta</taxon>
        <taxon>Tracheophyta</taxon>
        <taxon>Spermatophyta</taxon>
        <taxon>Magnoliopsida</taxon>
        <taxon>eudicotyledons</taxon>
        <taxon>Gunneridae</taxon>
        <taxon>Pentapetalae</taxon>
        <taxon>rosids</taxon>
        <taxon>malvids</taxon>
        <taxon>Brassicales</taxon>
        <taxon>Brassicaceae</taxon>
        <taxon>Brassiceae</taxon>
        <taxon>Brassica</taxon>
    </lineage>
</organism>
<dbReference type="EMBL" id="QGKY02001250">
    <property type="protein sequence ID" value="KAF2561493.1"/>
    <property type="molecule type" value="Genomic_DNA"/>
</dbReference>
<protein>
    <submittedName>
        <fullName evidence="1">Uncharacterized protein</fullName>
    </submittedName>
</protein>
<name>A0A8S9HU60_BRACR</name>
<comment type="caution">
    <text evidence="1">The sequence shown here is derived from an EMBL/GenBank/DDBJ whole genome shotgun (WGS) entry which is preliminary data.</text>
</comment>
<dbReference type="AlphaFoldDB" id="A0A8S9HU60"/>
<reference evidence="1" key="1">
    <citation type="submission" date="2019-12" db="EMBL/GenBank/DDBJ databases">
        <title>Genome sequencing and annotation of Brassica cretica.</title>
        <authorList>
            <person name="Studholme D.J."/>
            <person name="Sarris P.F."/>
        </authorList>
    </citation>
    <scope>NUCLEOTIDE SEQUENCE</scope>
    <source>
        <strain evidence="1">PFS-102/07</strain>
        <tissue evidence="1">Leaf</tissue>
    </source>
</reference>
<sequence>MTRPFPEAWSLLPESVLAGLEISVWTIEVGLGRQWPVFLRSDSRLELQFGLVARIDRGLVITLGLRFRLEGFVAYGSFQSSHRCPLVPQHPALVMSATVPRSQQSFRDLRIFEVSVLSSSARCRL</sequence>
<evidence type="ECO:0000313" key="1">
    <source>
        <dbReference type="EMBL" id="KAF2561493.1"/>
    </source>
</evidence>
<accession>A0A8S9HU60</accession>
<proteinExistence type="predicted"/>